<proteinExistence type="predicted"/>
<accession>A0AAV2GSB8</accession>
<dbReference type="EMBL" id="OZ034822">
    <property type="protein sequence ID" value="CAL1412195.1"/>
    <property type="molecule type" value="Genomic_DNA"/>
</dbReference>
<gene>
    <name evidence="1" type="ORF">LTRI10_LOCUS51504</name>
</gene>
<evidence type="ECO:0000313" key="1">
    <source>
        <dbReference type="EMBL" id="CAL1412195.1"/>
    </source>
</evidence>
<evidence type="ECO:0000313" key="2">
    <source>
        <dbReference type="Proteomes" id="UP001497516"/>
    </source>
</evidence>
<protein>
    <submittedName>
        <fullName evidence="1">Uncharacterized protein</fullName>
    </submittedName>
</protein>
<name>A0AAV2GSB8_9ROSI</name>
<dbReference type="AlphaFoldDB" id="A0AAV2GSB8"/>
<keyword evidence="2" id="KW-1185">Reference proteome</keyword>
<dbReference type="Proteomes" id="UP001497516">
    <property type="component" value="Chromosome 9"/>
</dbReference>
<organism evidence="1 2">
    <name type="scientific">Linum trigynum</name>
    <dbReference type="NCBI Taxonomy" id="586398"/>
    <lineage>
        <taxon>Eukaryota</taxon>
        <taxon>Viridiplantae</taxon>
        <taxon>Streptophyta</taxon>
        <taxon>Embryophyta</taxon>
        <taxon>Tracheophyta</taxon>
        <taxon>Spermatophyta</taxon>
        <taxon>Magnoliopsida</taxon>
        <taxon>eudicotyledons</taxon>
        <taxon>Gunneridae</taxon>
        <taxon>Pentapetalae</taxon>
        <taxon>rosids</taxon>
        <taxon>fabids</taxon>
        <taxon>Malpighiales</taxon>
        <taxon>Linaceae</taxon>
        <taxon>Linum</taxon>
    </lineage>
</organism>
<reference evidence="1 2" key="1">
    <citation type="submission" date="2024-04" db="EMBL/GenBank/DDBJ databases">
        <authorList>
            <person name="Fracassetti M."/>
        </authorList>
    </citation>
    <scope>NUCLEOTIDE SEQUENCE [LARGE SCALE GENOMIC DNA]</scope>
</reference>
<sequence>MGGGNFPTLAHKFLITGHNGRMMMGVRAPALKQLDSTTRVQLNANTTTSKVPSQLNTFYSSSQLDLGNGAITQVTSKCRQAATIVISNQATRSSVTCILNNLTV</sequence>